<evidence type="ECO:0000313" key="12">
    <source>
        <dbReference type="EMBL" id="CAB3751127.1"/>
    </source>
</evidence>
<dbReference type="PANTHER" id="PTHR42770:SF4">
    <property type="entry name" value="ARGININE_ORNITHINE ANTIPORTER-RELATED"/>
    <property type="match status" value="1"/>
</dbReference>
<dbReference type="InterPro" id="IPR050367">
    <property type="entry name" value="APC_superfamily"/>
</dbReference>
<evidence type="ECO:0000256" key="5">
    <source>
        <dbReference type="ARBA" id="ARBA00022692"/>
    </source>
</evidence>
<feature type="transmembrane region" description="Helical" evidence="11">
    <location>
        <begin position="184"/>
        <end position="206"/>
    </location>
</feature>
<dbReference type="Proteomes" id="UP000494329">
    <property type="component" value="Unassembled WGS sequence"/>
</dbReference>
<dbReference type="GO" id="GO:0006527">
    <property type="term" value="P:L-arginine catabolic process"/>
    <property type="evidence" value="ECO:0007669"/>
    <property type="project" value="UniProtKB-UniRule"/>
</dbReference>
<keyword evidence="13" id="KW-1185">Reference proteome</keyword>
<feature type="transmembrane region" description="Helical" evidence="11">
    <location>
        <begin position="378"/>
        <end position="405"/>
    </location>
</feature>
<keyword evidence="6" id="KW-0029">Amino-acid transport</keyword>
<comment type="similarity">
    <text evidence="2">Belongs to the amino acid-polyamine-organocation (APC) superfamily. Basic amino acid/polyamine antiporter (APA) (TC 2.A.3.2) family.</text>
</comment>
<dbReference type="PIRSF" id="PIRSF006060">
    <property type="entry name" value="AA_transporter"/>
    <property type="match status" value="1"/>
</dbReference>
<dbReference type="Gene3D" id="1.20.1740.10">
    <property type="entry name" value="Amino acid/polyamine transporter I"/>
    <property type="match status" value="1"/>
</dbReference>
<keyword evidence="4" id="KW-1003">Cell membrane</keyword>
<evidence type="ECO:0000256" key="6">
    <source>
        <dbReference type="ARBA" id="ARBA00022970"/>
    </source>
</evidence>
<dbReference type="GO" id="GO:0043858">
    <property type="term" value="F:arginine:ornithine antiporter activity"/>
    <property type="evidence" value="ECO:0007669"/>
    <property type="project" value="UniProtKB-UniRule"/>
</dbReference>
<feature type="transmembrane region" description="Helical" evidence="11">
    <location>
        <begin position="300"/>
        <end position="328"/>
    </location>
</feature>
<feature type="transmembrane region" description="Helical" evidence="11">
    <location>
        <begin position="226"/>
        <end position="245"/>
    </location>
</feature>
<dbReference type="PANTHER" id="PTHR42770">
    <property type="entry name" value="AMINO ACID TRANSPORTER-RELATED"/>
    <property type="match status" value="1"/>
</dbReference>
<dbReference type="InterPro" id="IPR002293">
    <property type="entry name" value="AA/rel_permease1"/>
</dbReference>
<reference evidence="12 13" key="1">
    <citation type="submission" date="2020-04" db="EMBL/GenBank/DDBJ databases">
        <authorList>
            <person name="De Canck E."/>
        </authorList>
    </citation>
    <scope>NUCLEOTIDE SEQUENCE [LARGE SCALE GENOMIC DNA]</scope>
    <source>
        <strain evidence="12 13">LMG 29739</strain>
    </source>
</reference>
<dbReference type="EMBL" id="CADIKF010000006">
    <property type="protein sequence ID" value="CAB3751127.1"/>
    <property type="molecule type" value="Genomic_DNA"/>
</dbReference>
<feature type="transmembrane region" description="Helical" evidence="11">
    <location>
        <begin position="349"/>
        <end position="372"/>
    </location>
</feature>
<comment type="subcellular location">
    <subcellularLocation>
        <location evidence="1">Cell membrane</location>
        <topology evidence="1">Multi-pass membrane protein</topology>
    </subcellularLocation>
</comment>
<feature type="transmembrane region" description="Helical" evidence="11">
    <location>
        <begin position="66"/>
        <end position="88"/>
    </location>
</feature>
<organism evidence="12 13">
    <name type="scientific">Paraburkholderia solisilvae</name>
    <dbReference type="NCBI Taxonomy" id="624376"/>
    <lineage>
        <taxon>Bacteria</taxon>
        <taxon>Pseudomonadati</taxon>
        <taxon>Pseudomonadota</taxon>
        <taxon>Betaproteobacteria</taxon>
        <taxon>Burkholderiales</taxon>
        <taxon>Burkholderiaceae</taxon>
        <taxon>Paraburkholderia</taxon>
    </lineage>
</organism>
<keyword evidence="7 11" id="KW-1133">Transmembrane helix</keyword>
<evidence type="ECO:0000256" key="1">
    <source>
        <dbReference type="ARBA" id="ARBA00004651"/>
    </source>
</evidence>
<evidence type="ECO:0000256" key="4">
    <source>
        <dbReference type="ARBA" id="ARBA00022475"/>
    </source>
</evidence>
<evidence type="ECO:0000256" key="9">
    <source>
        <dbReference type="NCBIfam" id="TIGR03810"/>
    </source>
</evidence>
<accession>A0A6J5DCL7</accession>
<feature type="transmembrane region" description="Helical" evidence="11">
    <location>
        <begin position="100"/>
        <end position="121"/>
    </location>
</feature>
<feature type="region of interest" description="Disordered" evidence="10">
    <location>
        <begin position="1"/>
        <end position="25"/>
    </location>
</feature>
<dbReference type="AlphaFoldDB" id="A0A6J5DCL7"/>
<evidence type="ECO:0000256" key="3">
    <source>
        <dbReference type="ARBA" id="ARBA00022448"/>
    </source>
</evidence>
<feature type="transmembrane region" description="Helical" evidence="11">
    <location>
        <begin position="152"/>
        <end position="172"/>
    </location>
</feature>
<sequence>MSHPAEHLSGTPAAQPAQNTQGVPATAAQPRKLPLPLLTALVIGSMIGSGIFSLPQNMAAGASAGAILLGWLITGAGMLMLSLCYQTLALRKPELDNGIYAYARASAGEFVGFNSAWGYWVSAWIGNVGYLVIVFGTLGYFFPIFGDGNTRAAIVGASIALWVMHAMILRGMRSAAIVNALTTAAKIVPLLLFVVLAAAAFHGVQFRTDFWGDAKLPGVIEQLKSTMLVTVWVFIGIEGASVLSARAQHRQDIGRATVLSFIVVLALLMAVSLLSLGIVGQPELAQMKNPSMAGVLAKAVGAWGVVLIGIGLLVSVGGALLAWTLLAAETLFTPAAGGVMPKFLARENARGVPVAALWVTNGLVQLFLILTLVSNATYLALISLATSMILVPYLFSAAYASLIALRADGYEAGDRTRGRDLLIAGLATLYCCWLLYAAGPKYLLLSALLYAPGVVFYAWAKRARRATLFRPFELVLLIALLALAAVAAFLLATGRLGL</sequence>
<feature type="transmembrane region" description="Helical" evidence="11">
    <location>
        <begin position="442"/>
        <end position="460"/>
    </location>
</feature>
<dbReference type="GO" id="GO:1903826">
    <property type="term" value="P:L-arginine transmembrane transport"/>
    <property type="evidence" value="ECO:0007669"/>
    <property type="project" value="InterPro"/>
</dbReference>
<evidence type="ECO:0000256" key="8">
    <source>
        <dbReference type="ARBA" id="ARBA00023136"/>
    </source>
</evidence>
<evidence type="ECO:0000256" key="7">
    <source>
        <dbReference type="ARBA" id="ARBA00022989"/>
    </source>
</evidence>
<dbReference type="Pfam" id="PF13520">
    <property type="entry name" value="AA_permease_2"/>
    <property type="match status" value="1"/>
</dbReference>
<dbReference type="GO" id="GO:0005886">
    <property type="term" value="C:plasma membrane"/>
    <property type="evidence" value="ECO:0007669"/>
    <property type="project" value="UniProtKB-SubCell"/>
</dbReference>
<keyword evidence="3" id="KW-0813">Transport</keyword>
<proteinExistence type="inferred from homology"/>
<feature type="transmembrane region" description="Helical" evidence="11">
    <location>
        <begin position="128"/>
        <end position="146"/>
    </location>
</feature>
<evidence type="ECO:0000256" key="2">
    <source>
        <dbReference type="ARBA" id="ARBA00008220"/>
    </source>
</evidence>
<protein>
    <recommendedName>
        <fullName evidence="9">Arginine-ornithine antiporter</fullName>
    </recommendedName>
</protein>
<feature type="transmembrane region" description="Helical" evidence="11">
    <location>
        <begin position="417"/>
        <end position="436"/>
    </location>
</feature>
<evidence type="ECO:0000313" key="13">
    <source>
        <dbReference type="Proteomes" id="UP000494329"/>
    </source>
</evidence>
<feature type="transmembrane region" description="Helical" evidence="11">
    <location>
        <begin position="257"/>
        <end position="280"/>
    </location>
</feature>
<feature type="transmembrane region" description="Helical" evidence="11">
    <location>
        <begin position="33"/>
        <end position="54"/>
    </location>
</feature>
<dbReference type="RefSeq" id="WP_175109920.1">
    <property type="nucleotide sequence ID" value="NZ_CADIKF010000006.1"/>
</dbReference>
<evidence type="ECO:0000256" key="10">
    <source>
        <dbReference type="SAM" id="MobiDB-lite"/>
    </source>
</evidence>
<dbReference type="NCBIfam" id="TIGR00905">
    <property type="entry name" value="2A0302"/>
    <property type="match status" value="1"/>
</dbReference>
<dbReference type="InterPro" id="IPR004754">
    <property type="entry name" value="Amino_acid_antiprt"/>
</dbReference>
<name>A0A6J5DCL7_9BURK</name>
<feature type="transmembrane region" description="Helical" evidence="11">
    <location>
        <begin position="472"/>
        <end position="492"/>
    </location>
</feature>
<keyword evidence="5 11" id="KW-0812">Transmembrane</keyword>
<dbReference type="NCBIfam" id="TIGR03810">
    <property type="entry name" value="arg_ornith_anti"/>
    <property type="match status" value="1"/>
</dbReference>
<evidence type="ECO:0000256" key="11">
    <source>
        <dbReference type="SAM" id="Phobius"/>
    </source>
</evidence>
<dbReference type="InterPro" id="IPR022461">
    <property type="entry name" value="Arg/Orn_antiprt_ArcD"/>
</dbReference>
<gene>
    <name evidence="12" type="primary">arcD_2</name>
    <name evidence="12" type="ORF">LMG29739_01231</name>
</gene>
<keyword evidence="8 11" id="KW-0472">Membrane</keyword>